<dbReference type="EMBL" id="CM037157">
    <property type="protein sequence ID" value="KAH7848561.1"/>
    <property type="molecule type" value="Genomic_DNA"/>
</dbReference>
<comment type="caution">
    <text evidence="1">The sequence shown here is derived from an EMBL/GenBank/DDBJ whole genome shotgun (WGS) entry which is preliminary data.</text>
</comment>
<protein>
    <submittedName>
        <fullName evidence="1">Uncharacterized protein</fullName>
    </submittedName>
</protein>
<reference evidence="1 2" key="1">
    <citation type="journal article" date="2021" name="Hortic Res">
        <title>High-quality reference genome and annotation aids understanding of berry development for evergreen blueberry (Vaccinium darrowii).</title>
        <authorList>
            <person name="Yu J."/>
            <person name="Hulse-Kemp A.M."/>
            <person name="Babiker E."/>
            <person name="Staton M."/>
        </authorList>
    </citation>
    <scope>NUCLEOTIDE SEQUENCE [LARGE SCALE GENOMIC DNA]</scope>
    <source>
        <strain evidence="2">cv. NJ 8807/NJ 8810</strain>
        <tissue evidence="1">Young leaf</tissue>
    </source>
</reference>
<name>A0ACB7Y5G6_9ERIC</name>
<organism evidence="1 2">
    <name type="scientific">Vaccinium darrowii</name>
    <dbReference type="NCBI Taxonomy" id="229202"/>
    <lineage>
        <taxon>Eukaryota</taxon>
        <taxon>Viridiplantae</taxon>
        <taxon>Streptophyta</taxon>
        <taxon>Embryophyta</taxon>
        <taxon>Tracheophyta</taxon>
        <taxon>Spermatophyta</taxon>
        <taxon>Magnoliopsida</taxon>
        <taxon>eudicotyledons</taxon>
        <taxon>Gunneridae</taxon>
        <taxon>Pentapetalae</taxon>
        <taxon>asterids</taxon>
        <taxon>Ericales</taxon>
        <taxon>Ericaceae</taxon>
        <taxon>Vaccinioideae</taxon>
        <taxon>Vaccinieae</taxon>
        <taxon>Vaccinium</taxon>
    </lineage>
</organism>
<evidence type="ECO:0000313" key="2">
    <source>
        <dbReference type="Proteomes" id="UP000828048"/>
    </source>
</evidence>
<gene>
    <name evidence="1" type="ORF">Vadar_004423</name>
</gene>
<accession>A0ACB7Y5G6</accession>
<evidence type="ECO:0000313" key="1">
    <source>
        <dbReference type="EMBL" id="KAH7848561.1"/>
    </source>
</evidence>
<sequence>MLSPSPCSLLLRSSTPRLNISRNRVGFRPPRATASCASQCSSLYEVLGISMGATGEEIKAAYRNLARICHPDVASAVERRGSSAADDFMKVHAAYSTLSDPVKRANYDRTLFRQYRAVSAYSGLSAPPGTMVSRFSGYTGRNWETDQCW</sequence>
<proteinExistence type="predicted"/>
<keyword evidence="2" id="KW-1185">Reference proteome</keyword>
<dbReference type="Proteomes" id="UP000828048">
    <property type="component" value="Chromosome 7"/>
</dbReference>